<proteinExistence type="predicted"/>
<sequence>MTESILLFPNLGTRLGISYAGGSLGPKRPRTQPPEAILYSYFNPQRPKTRGLYSLSHAHPSRVKVGEPQHWDRGDPPGEGPELPVCSFLLVYVVGLQGQKCYPAAACRYFFLRFLSPAPAGDNCTDGDDIKKEDNEESDDDDDADDSDNDDHNQDSNYEENDDYDGDDDEDEDEAVEEEGDEDDGDEVPEMGKITGILMRSRP</sequence>
<gene>
    <name evidence="2" type="ORF">TWF106_006759</name>
</gene>
<organism evidence="2 3">
    <name type="scientific">Orbilia oligospora</name>
    <name type="common">Nematode-trapping fungus</name>
    <name type="synonym">Arthrobotrys oligospora</name>
    <dbReference type="NCBI Taxonomy" id="2813651"/>
    <lineage>
        <taxon>Eukaryota</taxon>
        <taxon>Fungi</taxon>
        <taxon>Dikarya</taxon>
        <taxon>Ascomycota</taxon>
        <taxon>Pezizomycotina</taxon>
        <taxon>Orbiliomycetes</taxon>
        <taxon>Orbiliales</taxon>
        <taxon>Orbiliaceae</taxon>
        <taxon>Orbilia</taxon>
    </lineage>
</organism>
<feature type="compositionally biased region" description="Acidic residues" evidence="1">
    <location>
        <begin position="157"/>
        <end position="189"/>
    </location>
</feature>
<evidence type="ECO:0000313" key="3">
    <source>
        <dbReference type="Proteomes" id="UP000472727"/>
    </source>
</evidence>
<name>A0A7C8V049_ORBOL</name>
<evidence type="ECO:0000256" key="1">
    <source>
        <dbReference type="SAM" id="MobiDB-lite"/>
    </source>
</evidence>
<accession>A0A7C8V049</accession>
<feature type="compositionally biased region" description="Acidic residues" evidence="1">
    <location>
        <begin position="135"/>
        <end position="149"/>
    </location>
</feature>
<dbReference type="Proteomes" id="UP000472727">
    <property type="component" value="Unassembled WGS sequence"/>
</dbReference>
<dbReference type="EMBL" id="WIWS01000033">
    <property type="protein sequence ID" value="KAF3220433.1"/>
    <property type="molecule type" value="Genomic_DNA"/>
</dbReference>
<comment type="caution">
    <text evidence="2">The sequence shown here is derived from an EMBL/GenBank/DDBJ whole genome shotgun (WGS) entry which is preliminary data.</text>
</comment>
<dbReference type="AlphaFoldDB" id="A0A7C8V049"/>
<feature type="region of interest" description="Disordered" evidence="1">
    <location>
        <begin position="121"/>
        <end position="203"/>
    </location>
</feature>
<protein>
    <submittedName>
        <fullName evidence="2">Uncharacterized protein</fullName>
    </submittedName>
</protein>
<reference evidence="2 3" key="1">
    <citation type="submission" date="2019-06" db="EMBL/GenBank/DDBJ databases">
        <authorList>
            <person name="Palmer J.M."/>
        </authorList>
    </citation>
    <scope>NUCLEOTIDE SEQUENCE [LARGE SCALE GENOMIC DNA]</scope>
    <source>
        <strain evidence="2 3">TWF106</strain>
    </source>
</reference>
<evidence type="ECO:0000313" key="2">
    <source>
        <dbReference type="EMBL" id="KAF3220433.1"/>
    </source>
</evidence>